<dbReference type="GO" id="GO:0016787">
    <property type="term" value="F:hydrolase activity"/>
    <property type="evidence" value="ECO:0007669"/>
    <property type="project" value="UniProtKB-KW"/>
</dbReference>
<sequence length="139" mass="15367">MKKQLNQLKDFHVAFKVTEGTATVPGFVSKKTSDLRFKLMDEENNEYLEACEENDLPGIADALGDQLYILLGTMNCHGMQDKIEEIFDAIHTANMSKLNSDGEPIVNGVNGHDPNKPAGKVLKPEGWKAPDIESIINPK</sequence>
<protein>
    <submittedName>
        <fullName evidence="2">Nucleoside triphosphate pyrophosphohydrolase family protein</fullName>
    </submittedName>
</protein>
<evidence type="ECO:0000313" key="3">
    <source>
        <dbReference type="Proteomes" id="UP000693768"/>
    </source>
</evidence>
<dbReference type="CDD" id="cd11530">
    <property type="entry name" value="NTP-PPase_DR2231_like"/>
    <property type="match status" value="1"/>
</dbReference>
<keyword evidence="3" id="KW-1185">Reference proteome</keyword>
<dbReference type="Proteomes" id="UP000693768">
    <property type="component" value="Segment"/>
</dbReference>
<evidence type="ECO:0000256" key="1">
    <source>
        <dbReference type="SAM" id="MobiDB-lite"/>
    </source>
</evidence>
<dbReference type="EMBL" id="MT732451">
    <property type="protein sequence ID" value="QQO97525.1"/>
    <property type="molecule type" value="Genomic_DNA"/>
</dbReference>
<gene>
    <name evidence="2" type="ORF">Molly1_42</name>
</gene>
<dbReference type="Gene3D" id="1.10.3420.10">
    <property type="entry name" value="putative ntp pyrophosphohydrolase like domain"/>
    <property type="match status" value="1"/>
</dbReference>
<dbReference type="Pfam" id="PF01503">
    <property type="entry name" value="PRA-PH"/>
    <property type="match status" value="1"/>
</dbReference>
<reference evidence="2" key="1">
    <citation type="submission" date="2020-07" db="EMBL/GenBank/DDBJ databases">
        <title>Highly diverse flavobacterial phages as mortality factor during North Sea spring blooms.</title>
        <authorList>
            <person name="Bartlau N."/>
            <person name="Wichels A."/>
            <person name="Krohne G."/>
            <person name="Adriaenssens E.M."/>
            <person name="Heins A."/>
            <person name="Fuchs B.M."/>
            <person name="Amann R."/>
            <person name="Moraru C."/>
        </authorList>
    </citation>
    <scope>NUCLEOTIDE SEQUENCE</scope>
</reference>
<proteinExistence type="predicted"/>
<dbReference type="SUPFAM" id="SSF101386">
    <property type="entry name" value="all-alpha NTP pyrophosphatases"/>
    <property type="match status" value="1"/>
</dbReference>
<dbReference type="InterPro" id="IPR023292">
    <property type="entry name" value="NTP_PyroPHydrolase-like_dom_sf"/>
</dbReference>
<accession>A0A8E4UYG7</accession>
<feature type="region of interest" description="Disordered" evidence="1">
    <location>
        <begin position="103"/>
        <end position="124"/>
    </location>
</feature>
<dbReference type="InterPro" id="IPR033653">
    <property type="entry name" value="NTP-PPase_DR2231-like"/>
</dbReference>
<keyword evidence="2" id="KW-0378">Hydrolase</keyword>
<dbReference type="InterPro" id="IPR021130">
    <property type="entry name" value="PRib-ATP_PPHydrolase-like"/>
</dbReference>
<name>A0A8E4UYG7_9CAUD</name>
<evidence type="ECO:0000313" key="2">
    <source>
        <dbReference type="EMBL" id="QQO97525.1"/>
    </source>
</evidence>
<organism evidence="2 3">
    <name type="scientific">Maribacter phage Molly_1</name>
    <dbReference type="NCBI Taxonomy" id="2745685"/>
    <lineage>
        <taxon>Viruses</taxon>
        <taxon>Duplodnaviria</taxon>
        <taxon>Heunggongvirae</taxon>
        <taxon>Uroviricota</taxon>
        <taxon>Caudoviricetes</taxon>
        <taxon>Molycolviridae</taxon>
        <taxon>Mollyvirus</taxon>
        <taxon>Mollyvirus molly</taxon>
    </lineage>
</organism>